<accession>A0A4Y9XN51</accession>
<protein>
    <submittedName>
        <fullName evidence="2">Uncharacterized protein</fullName>
    </submittedName>
</protein>
<name>A0A4Y9XN51_9AGAM</name>
<evidence type="ECO:0000313" key="2">
    <source>
        <dbReference type="EMBL" id="TFY51188.1"/>
    </source>
</evidence>
<sequence length="330" mass="36415">MGSFSSNGIMARCAAQRRYFLMGHGSGGTDPRHWHVHTILHRILVDMTENRYIYITHQVILVTSPSKDTLCAFIPSHPPLRPSGESQSWTPPPQSQPTDSTVDVYVYTYDRSSFSWSHRIQICADRGASAPSHARQCAGRPACCLLRGGKAASFGAGFEVTLLYGVGTGRGSGVGVLSKPTLLRRYLQLMIRMRSSLHRCLQVGFRVRILRSGFLRHEILALTTYPYSQSLVTGGPRPPNTGTHRYRDDAHCIPWPLQSPRTGHGLPVTGYQSRLTFATLAAGANITQYPPRHGSGYDFKISPLRDFATSLLLRSQKPTPASTAQPQAWA</sequence>
<reference evidence="2 3" key="1">
    <citation type="submission" date="2019-02" db="EMBL/GenBank/DDBJ databases">
        <title>Genome sequencing of the rare red list fungi Dentipellis fragilis.</title>
        <authorList>
            <person name="Buettner E."/>
            <person name="Kellner H."/>
        </authorList>
    </citation>
    <scope>NUCLEOTIDE SEQUENCE [LARGE SCALE GENOMIC DNA]</scope>
    <source>
        <strain evidence="2 3">DSM 105465</strain>
    </source>
</reference>
<evidence type="ECO:0000313" key="3">
    <source>
        <dbReference type="Proteomes" id="UP000298327"/>
    </source>
</evidence>
<dbReference type="Proteomes" id="UP000298327">
    <property type="component" value="Unassembled WGS sequence"/>
</dbReference>
<gene>
    <name evidence="2" type="ORF">EVG20_g11121</name>
</gene>
<dbReference type="AlphaFoldDB" id="A0A4Y9XN51"/>
<keyword evidence="3" id="KW-1185">Reference proteome</keyword>
<proteinExistence type="predicted"/>
<dbReference type="EMBL" id="SEOQ01001586">
    <property type="protein sequence ID" value="TFY51188.1"/>
    <property type="molecule type" value="Genomic_DNA"/>
</dbReference>
<comment type="caution">
    <text evidence="2">The sequence shown here is derived from an EMBL/GenBank/DDBJ whole genome shotgun (WGS) entry which is preliminary data.</text>
</comment>
<evidence type="ECO:0000256" key="1">
    <source>
        <dbReference type="SAM" id="MobiDB-lite"/>
    </source>
</evidence>
<feature type="region of interest" description="Disordered" evidence="1">
    <location>
        <begin position="81"/>
        <end position="100"/>
    </location>
</feature>
<organism evidence="2 3">
    <name type="scientific">Dentipellis fragilis</name>
    <dbReference type="NCBI Taxonomy" id="205917"/>
    <lineage>
        <taxon>Eukaryota</taxon>
        <taxon>Fungi</taxon>
        <taxon>Dikarya</taxon>
        <taxon>Basidiomycota</taxon>
        <taxon>Agaricomycotina</taxon>
        <taxon>Agaricomycetes</taxon>
        <taxon>Russulales</taxon>
        <taxon>Hericiaceae</taxon>
        <taxon>Dentipellis</taxon>
    </lineage>
</organism>